<dbReference type="KEGG" id="upi:EJG51_006480"/>
<accession>A0A6M4A2X7</accession>
<gene>
    <name evidence="2" type="ORF">EJG51_006480</name>
</gene>
<evidence type="ECO:0000259" key="1">
    <source>
        <dbReference type="PROSITE" id="PS50006"/>
    </source>
</evidence>
<feature type="domain" description="FHA" evidence="1">
    <location>
        <begin position="23"/>
        <end position="72"/>
    </location>
</feature>
<sequence length="208" mass="22622">MAKVIVTLNGVVQQEISLLKPRLTIGRRPNNDLVLDQLTVSGQHAAIDTSSIGVFVLDLGSTNGTLVNGQPITKHLLQHGDVFEIGKYRLRYQATDDAHVAELPASSGSPELVDGKSIVSELPARVKILNGSNANKELVLSKPVTTLGSPGKLVVSIVREQQIYLLKHIEGNFFARVNDQSMNGKVQRLCDKDMIDLSGTKMQFLLSK</sequence>
<dbReference type="InterPro" id="IPR008984">
    <property type="entry name" value="SMAD_FHA_dom_sf"/>
</dbReference>
<proteinExistence type="predicted"/>
<dbReference type="CDD" id="cd00060">
    <property type="entry name" value="FHA"/>
    <property type="match status" value="1"/>
</dbReference>
<keyword evidence="3" id="KW-1185">Reference proteome</keyword>
<dbReference type="SMART" id="SM00240">
    <property type="entry name" value="FHA"/>
    <property type="match status" value="1"/>
</dbReference>
<name>A0A6M4A2X7_9BURK</name>
<dbReference type="EMBL" id="CP051152">
    <property type="protein sequence ID" value="QJQ05555.1"/>
    <property type="molecule type" value="Genomic_DNA"/>
</dbReference>
<protein>
    <submittedName>
        <fullName evidence="2">FHA domain-containing protein</fullName>
    </submittedName>
</protein>
<reference evidence="2 3" key="1">
    <citation type="journal article" date="2019" name="Int. J. Syst. Evol. Microbiol.">
        <title>Undibacterium piscinae sp. nov., isolated from Korean shiner intestine.</title>
        <authorList>
            <person name="Lee S.Y."/>
            <person name="Kang W."/>
            <person name="Kim P.S."/>
            <person name="Kim H.S."/>
            <person name="Sung H."/>
            <person name="Shin N.R."/>
            <person name="Whon T.W."/>
            <person name="Yun J.H."/>
            <person name="Lee J.Y."/>
            <person name="Lee J.Y."/>
            <person name="Jung M.J."/>
            <person name="Jeong Y.S."/>
            <person name="Tak E.J."/>
            <person name="Han J.E."/>
            <person name="Hyun D.W."/>
            <person name="Kang M.S."/>
            <person name="Lee K.E."/>
            <person name="Lee B.H."/>
            <person name="Bae J.W."/>
        </authorList>
    </citation>
    <scope>NUCLEOTIDE SEQUENCE [LARGE SCALE GENOMIC DNA]</scope>
    <source>
        <strain evidence="2 3">S11R28</strain>
    </source>
</reference>
<dbReference type="Proteomes" id="UP000274350">
    <property type="component" value="Chromosome"/>
</dbReference>
<organism evidence="2 3">
    <name type="scientific">Undibacterium piscinae</name>
    <dbReference type="NCBI Taxonomy" id="2495591"/>
    <lineage>
        <taxon>Bacteria</taxon>
        <taxon>Pseudomonadati</taxon>
        <taxon>Pseudomonadota</taxon>
        <taxon>Betaproteobacteria</taxon>
        <taxon>Burkholderiales</taxon>
        <taxon>Oxalobacteraceae</taxon>
        <taxon>Undibacterium</taxon>
    </lineage>
</organism>
<dbReference type="SUPFAM" id="SSF49879">
    <property type="entry name" value="SMAD/FHA domain"/>
    <property type="match status" value="1"/>
</dbReference>
<dbReference type="InterPro" id="IPR000253">
    <property type="entry name" value="FHA_dom"/>
</dbReference>
<dbReference type="PANTHER" id="PTHR23308">
    <property type="entry name" value="NUCLEAR INHIBITOR OF PROTEIN PHOSPHATASE-1"/>
    <property type="match status" value="1"/>
</dbReference>
<dbReference type="Pfam" id="PF00498">
    <property type="entry name" value="FHA"/>
    <property type="match status" value="1"/>
</dbReference>
<evidence type="ECO:0000313" key="3">
    <source>
        <dbReference type="Proteomes" id="UP000274350"/>
    </source>
</evidence>
<dbReference type="Gene3D" id="2.60.200.20">
    <property type="match status" value="1"/>
</dbReference>
<dbReference type="InterPro" id="IPR050923">
    <property type="entry name" value="Cell_Proc_Reg/RNA_Proc"/>
</dbReference>
<dbReference type="AlphaFoldDB" id="A0A6M4A2X7"/>
<dbReference type="OrthoDB" id="151099at2"/>
<dbReference type="PROSITE" id="PS50006">
    <property type="entry name" value="FHA_DOMAIN"/>
    <property type="match status" value="1"/>
</dbReference>
<evidence type="ECO:0000313" key="2">
    <source>
        <dbReference type="EMBL" id="QJQ05555.1"/>
    </source>
</evidence>